<proteinExistence type="predicted"/>
<dbReference type="AlphaFoldDB" id="A0A8X6QPS4"/>
<dbReference type="EMBL" id="BMAW01082704">
    <property type="protein sequence ID" value="GFU30327.1"/>
    <property type="molecule type" value="Genomic_DNA"/>
</dbReference>
<reference evidence="1" key="1">
    <citation type="submission" date="2020-08" db="EMBL/GenBank/DDBJ databases">
        <title>Multicomponent nature underlies the extraordinary mechanical properties of spider dragline silk.</title>
        <authorList>
            <person name="Kono N."/>
            <person name="Nakamura H."/>
            <person name="Mori M."/>
            <person name="Yoshida Y."/>
            <person name="Ohtoshi R."/>
            <person name="Malay A.D."/>
            <person name="Moran D.A.P."/>
            <person name="Tomita M."/>
            <person name="Numata K."/>
            <person name="Arakawa K."/>
        </authorList>
    </citation>
    <scope>NUCLEOTIDE SEQUENCE</scope>
</reference>
<protein>
    <submittedName>
        <fullName evidence="1">Uncharacterized protein</fullName>
    </submittedName>
</protein>
<dbReference type="Proteomes" id="UP000887013">
    <property type="component" value="Unassembled WGS sequence"/>
</dbReference>
<dbReference type="OrthoDB" id="8055275at2759"/>
<evidence type="ECO:0000313" key="1">
    <source>
        <dbReference type="EMBL" id="GFU30327.1"/>
    </source>
</evidence>
<comment type="caution">
    <text evidence="1">The sequence shown here is derived from an EMBL/GenBank/DDBJ whole genome shotgun (WGS) entry which is preliminary data.</text>
</comment>
<gene>
    <name evidence="1" type="ORF">NPIL_262221</name>
</gene>
<organism evidence="1 2">
    <name type="scientific">Nephila pilipes</name>
    <name type="common">Giant wood spider</name>
    <name type="synonym">Nephila maculata</name>
    <dbReference type="NCBI Taxonomy" id="299642"/>
    <lineage>
        <taxon>Eukaryota</taxon>
        <taxon>Metazoa</taxon>
        <taxon>Ecdysozoa</taxon>
        <taxon>Arthropoda</taxon>
        <taxon>Chelicerata</taxon>
        <taxon>Arachnida</taxon>
        <taxon>Araneae</taxon>
        <taxon>Araneomorphae</taxon>
        <taxon>Entelegynae</taxon>
        <taxon>Araneoidea</taxon>
        <taxon>Nephilidae</taxon>
        <taxon>Nephila</taxon>
    </lineage>
</organism>
<keyword evidence="2" id="KW-1185">Reference proteome</keyword>
<sequence>MAVLKRYHITSNKRIPAFIFEAEYSGYSIEDLAINEIRIREDFRMPKATKINELFKEKESSFVSVQLADEFLPVLNASDLISEMLSI</sequence>
<name>A0A8X6QPS4_NEPPI</name>
<accession>A0A8X6QPS4</accession>
<evidence type="ECO:0000313" key="2">
    <source>
        <dbReference type="Proteomes" id="UP000887013"/>
    </source>
</evidence>